<evidence type="ECO:0000259" key="2">
    <source>
        <dbReference type="PROSITE" id="PS51910"/>
    </source>
</evidence>
<dbReference type="InterPro" id="IPR017853">
    <property type="entry name" value="GH"/>
</dbReference>
<dbReference type="GO" id="GO:0004568">
    <property type="term" value="F:chitinase activity"/>
    <property type="evidence" value="ECO:0007669"/>
    <property type="project" value="TreeGrafter"/>
</dbReference>
<evidence type="ECO:0000313" key="3">
    <source>
        <dbReference type="EMBL" id="KAK4265316.1"/>
    </source>
</evidence>
<dbReference type="Gene3D" id="3.20.20.80">
    <property type="entry name" value="Glycosidases"/>
    <property type="match status" value="1"/>
</dbReference>
<organism evidence="3 4">
    <name type="scientific">Acacia crassicarpa</name>
    <name type="common">northern wattle</name>
    <dbReference type="NCBI Taxonomy" id="499986"/>
    <lineage>
        <taxon>Eukaryota</taxon>
        <taxon>Viridiplantae</taxon>
        <taxon>Streptophyta</taxon>
        <taxon>Embryophyta</taxon>
        <taxon>Tracheophyta</taxon>
        <taxon>Spermatophyta</taxon>
        <taxon>Magnoliopsida</taxon>
        <taxon>eudicotyledons</taxon>
        <taxon>Gunneridae</taxon>
        <taxon>Pentapetalae</taxon>
        <taxon>rosids</taxon>
        <taxon>fabids</taxon>
        <taxon>Fabales</taxon>
        <taxon>Fabaceae</taxon>
        <taxon>Caesalpinioideae</taxon>
        <taxon>mimosoid clade</taxon>
        <taxon>Acacieae</taxon>
        <taxon>Acacia</taxon>
    </lineage>
</organism>
<feature type="domain" description="GH18" evidence="2">
    <location>
        <begin position="27"/>
        <end position="360"/>
    </location>
</feature>
<dbReference type="InterPro" id="IPR011583">
    <property type="entry name" value="Chitinase_II/V-like_cat"/>
</dbReference>
<dbReference type="InterPro" id="IPR050314">
    <property type="entry name" value="Glycosyl_Hydrlase_18"/>
</dbReference>
<feature type="signal peptide" evidence="1">
    <location>
        <begin position="1"/>
        <end position="23"/>
    </location>
</feature>
<dbReference type="PROSITE" id="PS51910">
    <property type="entry name" value="GH18_2"/>
    <property type="match status" value="1"/>
</dbReference>
<dbReference type="Gene3D" id="3.10.50.10">
    <property type="match status" value="1"/>
</dbReference>
<evidence type="ECO:0000313" key="4">
    <source>
        <dbReference type="Proteomes" id="UP001293593"/>
    </source>
</evidence>
<dbReference type="AlphaFoldDB" id="A0AAE1MLW3"/>
<keyword evidence="1" id="KW-0732">Signal</keyword>
<dbReference type="SUPFAM" id="SSF51445">
    <property type="entry name" value="(Trans)glycosidases"/>
    <property type="match status" value="1"/>
</dbReference>
<dbReference type="GO" id="GO:0005576">
    <property type="term" value="C:extracellular region"/>
    <property type="evidence" value="ECO:0007669"/>
    <property type="project" value="TreeGrafter"/>
</dbReference>
<dbReference type="InterPro" id="IPR001223">
    <property type="entry name" value="Glyco_hydro18_cat"/>
</dbReference>
<dbReference type="EMBL" id="JAWXYG010000008">
    <property type="protein sequence ID" value="KAK4265316.1"/>
    <property type="molecule type" value="Genomic_DNA"/>
</dbReference>
<feature type="chain" id="PRO_5042188429" description="GH18 domain-containing protein" evidence="1">
    <location>
        <begin position="24"/>
        <end position="360"/>
    </location>
</feature>
<dbReference type="GO" id="GO:0005975">
    <property type="term" value="P:carbohydrate metabolic process"/>
    <property type="evidence" value="ECO:0007669"/>
    <property type="project" value="InterPro"/>
</dbReference>
<proteinExistence type="predicted"/>
<keyword evidence="4" id="KW-1185">Reference proteome</keyword>
<dbReference type="InterPro" id="IPR029070">
    <property type="entry name" value="Chitinase_insertion_sf"/>
</dbReference>
<name>A0AAE1MLW3_9FABA</name>
<dbReference type="GO" id="GO:0008061">
    <property type="term" value="F:chitin binding"/>
    <property type="evidence" value="ECO:0007669"/>
    <property type="project" value="InterPro"/>
</dbReference>
<accession>A0AAE1MLW3</accession>
<dbReference type="SMART" id="SM00636">
    <property type="entry name" value="Glyco_18"/>
    <property type="match status" value="1"/>
</dbReference>
<comment type="caution">
    <text evidence="3">The sequence shown here is derived from an EMBL/GenBank/DDBJ whole genome shotgun (WGS) entry which is preliminary data.</text>
</comment>
<sequence>MMSRTAIVLFLVSLYLPIQYAAAEKLKVRAGSWMSDGNFFSEINSKLFTHLLYAEAYVNTSPFEVEIFPSDEPEFVTFSKKVKEKNPSVKTLLSIWGEAEYALMMRNPSSISSFIRSAQNISRRHGFDGVDLYWDYPKTKADKEHMESLFQEWRKYIHANDSELILTATVPYSPDWPHHDKHVSFYPIRSMARYLDWVHLVPFHYLFDQRINVSAAHSAFYDPTSYCSTAYGISNWIRGGLMPSKIVMGLPFSGYAWNLPDPKNNNLGVQTGKVQIYRALGMMTYKEIRGIIPLCGGKTRYSDTHKIYHFSCGSTWIGFDDVKTIKIKVSYAKEHKLLGYVAWRVSYDDNGLLSRAGRFS</sequence>
<dbReference type="Pfam" id="PF00704">
    <property type="entry name" value="Glyco_hydro_18"/>
    <property type="match status" value="1"/>
</dbReference>
<dbReference type="PANTHER" id="PTHR11177:SF383">
    <property type="entry name" value="GLYCOSYL HYDROLASE FAMILY PROTEIN WITH CHITINASE INSERTION DOMAIN-CONTAINING PROTEIN"/>
    <property type="match status" value="1"/>
</dbReference>
<dbReference type="Proteomes" id="UP001293593">
    <property type="component" value="Unassembled WGS sequence"/>
</dbReference>
<dbReference type="GO" id="GO:0006032">
    <property type="term" value="P:chitin catabolic process"/>
    <property type="evidence" value="ECO:0007669"/>
    <property type="project" value="TreeGrafter"/>
</dbReference>
<reference evidence="3" key="1">
    <citation type="submission" date="2023-10" db="EMBL/GenBank/DDBJ databases">
        <title>Chromosome-level genome of the transformable northern wattle, Acacia crassicarpa.</title>
        <authorList>
            <person name="Massaro I."/>
            <person name="Sinha N.R."/>
            <person name="Poethig S."/>
            <person name="Leichty A.R."/>
        </authorList>
    </citation>
    <scope>NUCLEOTIDE SEQUENCE</scope>
    <source>
        <strain evidence="3">Acra3RX</strain>
        <tissue evidence="3">Leaf</tissue>
    </source>
</reference>
<gene>
    <name evidence="3" type="ORF">QN277_026383</name>
</gene>
<protein>
    <recommendedName>
        <fullName evidence="2">GH18 domain-containing protein</fullName>
    </recommendedName>
</protein>
<dbReference type="PANTHER" id="PTHR11177">
    <property type="entry name" value="CHITINASE"/>
    <property type="match status" value="1"/>
</dbReference>
<evidence type="ECO:0000256" key="1">
    <source>
        <dbReference type="SAM" id="SignalP"/>
    </source>
</evidence>